<dbReference type="AlphaFoldDB" id="A0A9J6B757"/>
<proteinExistence type="predicted"/>
<dbReference type="PANTHER" id="PTHR47599:SF2">
    <property type="match status" value="1"/>
</dbReference>
<comment type="caution">
    <text evidence="1">The sequence shown here is derived from an EMBL/GenBank/DDBJ whole genome shotgun (WGS) entry which is preliminary data.</text>
</comment>
<dbReference type="Proteomes" id="UP000824120">
    <property type="component" value="Chromosome 1"/>
</dbReference>
<reference evidence="1 2" key="1">
    <citation type="submission" date="2020-09" db="EMBL/GenBank/DDBJ databases">
        <title>De no assembly of potato wild relative species, Solanum commersonii.</title>
        <authorList>
            <person name="Cho K."/>
        </authorList>
    </citation>
    <scope>NUCLEOTIDE SEQUENCE [LARGE SCALE GENOMIC DNA]</scope>
    <source>
        <strain evidence="1">LZ3.2</strain>
        <tissue evidence="1">Leaf</tissue>
    </source>
</reference>
<dbReference type="OrthoDB" id="1429427at2759"/>
<organism evidence="1 2">
    <name type="scientific">Solanum commersonii</name>
    <name type="common">Commerson's wild potato</name>
    <name type="synonym">Commerson's nightshade</name>
    <dbReference type="NCBI Taxonomy" id="4109"/>
    <lineage>
        <taxon>Eukaryota</taxon>
        <taxon>Viridiplantae</taxon>
        <taxon>Streptophyta</taxon>
        <taxon>Embryophyta</taxon>
        <taxon>Tracheophyta</taxon>
        <taxon>Spermatophyta</taxon>
        <taxon>Magnoliopsida</taxon>
        <taxon>eudicotyledons</taxon>
        <taxon>Gunneridae</taxon>
        <taxon>Pentapetalae</taxon>
        <taxon>asterids</taxon>
        <taxon>lamiids</taxon>
        <taxon>Solanales</taxon>
        <taxon>Solanaceae</taxon>
        <taxon>Solanoideae</taxon>
        <taxon>Solaneae</taxon>
        <taxon>Solanum</taxon>
    </lineage>
</organism>
<evidence type="ECO:0000313" key="1">
    <source>
        <dbReference type="EMBL" id="KAG5632505.1"/>
    </source>
</evidence>
<accession>A0A9J6B757</accession>
<protein>
    <submittedName>
        <fullName evidence="1">Uncharacterized protein</fullName>
    </submittedName>
</protein>
<dbReference type="EMBL" id="JACXVP010000001">
    <property type="protein sequence ID" value="KAG5632505.1"/>
    <property type="molecule type" value="Genomic_DNA"/>
</dbReference>
<name>A0A9J6B757_SOLCO</name>
<gene>
    <name evidence="1" type="ORF">H5410_004222</name>
</gene>
<evidence type="ECO:0000313" key="2">
    <source>
        <dbReference type="Proteomes" id="UP000824120"/>
    </source>
</evidence>
<dbReference type="PANTHER" id="PTHR47599">
    <property type="entry name" value="CELL-TO-CELL MOVEMENT PROTEIN"/>
    <property type="match status" value="1"/>
</dbReference>
<dbReference type="Pfam" id="PF01107">
    <property type="entry name" value="MP"/>
    <property type="match status" value="1"/>
</dbReference>
<dbReference type="InterPro" id="IPR028919">
    <property type="entry name" value="Viral_movement"/>
</dbReference>
<dbReference type="InterPro" id="IPR051596">
    <property type="entry name" value="Caulimoviridae_Movement"/>
</dbReference>
<keyword evidence="2" id="KW-1185">Reference proteome</keyword>
<sequence length="300" mass="34579">MKSTKTPFQTELKELTCLEDESCEMRMLRVIKIRKEDIWDKVGVVSVVNKMREAGSYIDDMIVYKGTFYVVDRYGETMKFDSLTTVTSNFSGGGKGEKDWWNQEGNCFWLIIVQISELPPILLPWSLELTTFELEVRGVYHPNNSLSHMSGLKCIVWANNVFVGLPVWRTDRIMGTFEKLGLKQVVKTTEETITIDSDNQTFRLLSDNDLVPYRDIYCFMNIGLVQVAFKPFTLRGLPENFIAALRDSRNHNWKKSLIGMIQTSLAYGLVYFNAYPNLQISLHDENSLSSVYVKCQTLWL</sequence>